<name>A0A4C1SE28_EUMVA</name>
<comment type="caution">
    <text evidence="2">The sequence shown here is derived from an EMBL/GenBank/DDBJ whole genome shotgun (WGS) entry which is preliminary data.</text>
</comment>
<proteinExistence type="predicted"/>
<keyword evidence="3" id="KW-1185">Reference proteome</keyword>
<evidence type="ECO:0000256" key="1">
    <source>
        <dbReference type="SAM" id="MobiDB-lite"/>
    </source>
</evidence>
<evidence type="ECO:0000313" key="3">
    <source>
        <dbReference type="Proteomes" id="UP000299102"/>
    </source>
</evidence>
<feature type="region of interest" description="Disordered" evidence="1">
    <location>
        <begin position="79"/>
        <end position="107"/>
    </location>
</feature>
<dbReference type="Proteomes" id="UP000299102">
    <property type="component" value="Unassembled WGS sequence"/>
</dbReference>
<gene>
    <name evidence="2" type="ORF">EVAR_966_1</name>
</gene>
<protein>
    <submittedName>
        <fullName evidence="2">Uncharacterized protein</fullName>
    </submittedName>
</protein>
<evidence type="ECO:0000313" key="2">
    <source>
        <dbReference type="EMBL" id="GBP00409.1"/>
    </source>
</evidence>
<accession>A0A4C1SE28</accession>
<sequence>MAHSPSAPSINPFPFDYISYSLPSDRRRTGATPLGLRVSMGGGDYYRLSDGSPACLPLDYAIKKTRSIRIKASGYPNHCLKNSEENETGKNVRVQDQGQDQAETRPSPHSCYFVLKWPELGPPTAVRCGSDAAKDCRHHSKDDDSICSPKLEACAPVDRPWAVVAKAMETSDTDGLIWFTVAERMLSAYVSDEFLIRVELKSHPTICVPRTESGTSSF</sequence>
<dbReference type="AlphaFoldDB" id="A0A4C1SE28"/>
<reference evidence="2 3" key="1">
    <citation type="journal article" date="2019" name="Commun. Biol.">
        <title>The bagworm genome reveals a unique fibroin gene that provides high tensile strength.</title>
        <authorList>
            <person name="Kono N."/>
            <person name="Nakamura H."/>
            <person name="Ohtoshi R."/>
            <person name="Tomita M."/>
            <person name="Numata K."/>
            <person name="Arakawa K."/>
        </authorList>
    </citation>
    <scope>NUCLEOTIDE SEQUENCE [LARGE SCALE GENOMIC DNA]</scope>
</reference>
<feature type="compositionally biased region" description="Basic and acidic residues" evidence="1">
    <location>
        <begin position="81"/>
        <end position="90"/>
    </location>
</feature>
<dbReference type="EMBL" id="BGZK01000005">
    <property type="protein sequence ID" value="GBP00409.1"/>
    <property type="molecule type" value="Genomic_DNA"/>
</dbReference>
<organism evidence="2 3">
    <name type="scientific">Eumeta variegata</name>
    <name type="common">Bagworm moth</name>
    <name type="synonym">Eumeta japonica</name>
    <dbReference type="NCBI Taxonomy" id="151549"/>
    <lineage>
        <taxon>Eukaryota</taxon>
        <taxon>Metazoa</taxon>
        <taxon>Ecdysozoa</taxon>
        <taxon>Arthropoda</taxon>
        <taxon>Hexapoda</taxon>
        <taxon>Insecta</taxon>
        <taxon>Pterygota</taxon>
        <taxon>Neoptera</taxon>
        <taxon>Endopterygota</taxon>
        <taxon>Lepidoptera</taxon>
        <taxon>Glossata</taxon>
        <taxon>Ditrysia</taxon>
        <taxon>Tineoidea</taxon>
        <taxon>Psychidae</taxon>
        <taxon>Oiketicinae</taxon>
        <taxon>Eumeta</taxon>
    </lineage>
</organism>
<dbReference type="OrthoDB" id="76364at2759"/>